<keyword evidence="2" id="KW-1185">Reference proteome</keyword>
<accession>A0ABM9GYK9</accession>
<sequence length="45" mass="5210">MRHQRPRYRGHRGSAVVPASMRWPLRWSVRRGSSVGQARTSAAHR</sequence>
<comment type="caution">
    <text evidence="1">The sequence shown here is derived from an EMBL/GenBank/DDBJ whole genome shotgun (WGS) entry which is preliminary data.</text>
</comment>
<dbReference type="Proteomes" id="UP001154015">
    <property type="component" value="Unassembled WGS sequence"/>
</dbReference>
<reference evidence="1" key="1">
    <citation type="submission" date="2022-03" db="EMBL/GenBank/DDBJ databases">
        <authorList>
            <person name="Leyn A S."/>
        </authorList>
    </citation>
    <scope>NUCLEOTIDE SEQUENCE</scope>
    <source>
        <strain evidence="1">Streptomyces globisporus 4-3</strain>
    </source>
</reference>
<evidence type="ECO:0000313" key="2">
    <source>
        <dbReference type="Proteomes" id="UP001154015"/>
    </source>
</evidence>
<name>A0ABM9GYK9_STRGL</name>
<evidence type="ECO:0000313" key="1">
    <source>
        <dbReference type="EMBL" id="CAH9415903.1"/>
    </source>
</evidence>
<gene>
    <name evidence="1" type="ORF">SGL43_02922</name>
</gene>
<protein>
    <submittedName>
        <fullName evidence="1">Uncharacterized protein</fullName>
    </submittedName>
</protein>
<proteinExistence type="predicted"/>
<organism evidence="1 2">
    <name type="scientific">Streptomyces globisporus</name>
    <dbReference type="NCBI Taxonomy" id="1908"/>
    <lineage>
        <taxon>Bacteria</taxon>
        <taxon>Bacillati</taxon>
        <taxon>Actinomycetota</taxon>
        <taxon>Actinomycetes</taxon>
        <taxon>Kitasatosporales</taxon>
        <taxon>Streptomycetaceae</taxon>
        <taxon>Streptomyces</taxon>
    </lineage>
</organism>
<dbReference type="EMBL" id="CAKXYP010000007">
    <property type="protein sequence ID" value="CAH9415903.1"/>
    <property type="molecule type" value="Genomic_DNA"/>
</dbReference>